<dbReference type="Proteomes" id="UP000321570">
    <property type="component" value="Unassembled WGS sequence"/>
</dbReference>
<dbReference type="GO" id="GO:0005634">
    <property type="term" value="C:nucleus"/>
    <property type="evidence" value="ECO:0007669"/>
    <property type="project" value="TreeGrafter"/>
</dbReference>
<keyword evidence="9" id="KW-1185">Reference proteome</keyword>
<comment type="similarity">
    <text evidence="1">Belongs to the protein kinase superfamily. CMGC Ser/Thr protein kinase family. CDC2/CDKX subfamily.</text>
</comment>
<evidence type="ECO:0000256" key="5">
    <source>
        <dbReference type="ARBA" id="ARBA00022777"/>
    </source>
</evidence>
<dbReference type="PANTHER" id="PTHR24056">
    <property type="entry name" value="CELL DIVISION PROTEIN KINASE"/>
    <property type="match status" value="1"/>
</dbReference>
<keyword evidence="2" id="KW-0723">Serine/threonine-protein kinase</keyword>
<name>A0A564XWW7_HYMDI</name>
<evidence type="ECO:0000256" key="1">
    <source>
        <dbReference type="ARBA" id="ARBA00006485"/>
    </source>
</evidence>
<keyword evidence="3" id="KW-0808">Transferase</keyword>
<dbReference type="InterPro" id="IPR050108">
    <property type="entry name" value="CDK"/>
</dbReference>
<dbReference type="GO" id="GO:0004674">
    <property type="term" value="F:protein serine/threonine kinase activity"/>
    <property type="evidence" value="ECO:0007669"/>
    <property type="project" value="UniProtKB-KW"/>
</dbReference>
<dbReference type="PROSITE" id="PS50011">
    <property type="entry name" value="PROTEIN_KINASE_DOM"/>
    <property type="match status" value="1"/>
</dbReference>
<keyword evidence="6" id="KW-0067">ATP-binding</keyword>
<feature type="domain" description="Protein kinase" evidence="7">
    <location>
        <begin position="1"/>
        <end position="126"/>
    </location>
</feature>
<organism evidence="8 9">
    <name type="scientific">Hymenolepis diminuta</name>
    <name type="common">Rat tapeworm</name>
    <dbReference type="NCBI Taxonomy" id="6216"/>
    <lineage>
        <taxon>Eukaryota</taxon>
        <taxon>Metazoa</taxon>
        <taxon>Spiralia</taxon>
        <taxon>Lophotrochozoa</taxon>
        <taxon>Platyhelminthes</taxon>
        <taxon>Cestoda</taxon>
        <taxon>Eucestoda</taxon>
        <taxon>Cyclophyllidea</taxon>
        <taxon>Hymenolepididae</taxon>
        <taxon>Hymenolepis</taxon>
    </lineage>
</organism>
<dbReference type="Gene3D" id="1.10.510.10">
    <property type="entry name" value="Transferase(Phosphotransferase) domain 1"/>
    <property type="match status" value="1"/>
</dbReference>
<dbReference type="Gene3D" id="3.30.200.20">
    <property type="entry name" value="Phosphorylase Kinase, domain 1"/>
    <property type="match status" value="1"/>
</dbReference>
<feature type="non-terminal residue" evidence="8">
    <location>
        <position position="126"/>
    </location>
</feature>
<dbReference type="Pfam" id="PF00069">
    <property type="entry name" value="Pkinase"/>
    <property type="match status" value="1"/>
</dbReference>
<proteinExistence type="inferred from homology"/>
<evidence type="ECO:0000313" key="9">
    <source>
        <dbReference type="Proteomes" id="UP000321570"/>
    </source>
</evidence>
<dbReference type="InterPro" id="IPR008271">
    <property type="entry name" value="Ser/Thr_kinase_AS"/>
</dbReference>
<evidence type="ECO:0000256" key="4">
    <source>
        <dbReference type="ARBA" id="ARBA00022741"/>
    </source>
</evidence>
<evidence type="ECO:0000256" key="2">
    <source>
        <dbReference type="ARBA" id="ARBA00022527"/>
    </source>
</evidence>
<evidence type="ECO:0000259" key="7">
    <source>
        <dbReference type="PROSITE" id="PS50011"/>
    </source>
</evidence>
<dbReference type="SUPFAM" id="SSF56112">
    <property type="entry name" value="Protein kinase-like (PK-like)"/>
    <property type="match status" value="1"/>
</dbReference>
<evidence type="ECO:0000256" key="3">
    <source>
        <dbReference type="ARBA" id="ARBA00022679"/>
    </source>
</evidence>
<dbReference type="InterPro" id="IPR000719">
    <property type="entry name" value="Prot_kinase_dom"/>
</dbReference>
<dbReference type="SMART" id="SM00220">
    <property type="entry name" value="S_TKc"/>
    <property type="match status" value="1"/>
</dbReference>
<accession>A0A564XWW7</accession>
<keyword evidence="4" id="KW-0547">Nucleotide-binding</keyword>
<reference evidence="8 9" key="1">
    <citation type="submission" date="2019-07" db="EMBL/GenBank/DDBJ databases">
        <authorList>
            <person name="Jastrzebski P J."/>
            <person name="Paukszto L."/>
            <person name="Jastrzebski P J."/>
        </authorList>
    </citation>
    <scope>NUCLEOTIDE SEQUENCE [LARGE SCALE GENOMIC DNA]</scope>
    <source>
        <strain evidence="8 9">WMS-il1</strain>
    </source>
</reference>
<evidence type="ECO:0000313" key="8">
    <source>
        <dbReference type="EMBL" id="VUZ39522.1"/>
    </source>
</evidence>
<dbReference type="EMBL" id="CABIJS010000017">
    <property type="protein sequence ID" value="VUZ39522.1"/>
    <property type="molecule type" value="Genomic_DNA"/>
</dbReference>
<sequence>MLSKHAKTLCLVLEYAKYNLRNVTEVDALSYEQIGFVMRQLLQAVKYLHDNSVIHKDIKQENILFNEKGMLKLIDFGVSLKAATPVIEIAEEDLFGSLPYLSVELLLFFGTYTKAIDIWAVGVIFA</sequence>
<keyword evidence="5" id="KW-0418">Kinase</keyword>
<protein>
    <recommendedName>
        <fullName evidence="7">Protein kinase domain-containing protein</fullName>
    </recommendedName>
</protein>
<dbReference type="GO" id="GO:0005524">
    <property type="term" value="F:ATP binding"/>
    <property type="evidence" value="ECO:0007669"/>
    <property type="project" value="UniProtKB-KW"/>
</dbReference>
<evidence type="ECO:0000256" key="6">
    <source>
        <dbReference type="ARBA" id="ARBA00022840"/>
    </source>
</evidence>
<dbReference type="InterPro" id="IPR011009">
    <property type="entry name" value="Kinase-like_dom_sf"/>
</dbReference>
<gene>
    <name evidence="8" type="ORF">WMSIL1_LOCUS775</name>
</gene>
<dbReference type="PROSITE" id="PS00108">
    <property type="entry name" value="PROTEIN_KINASE_ST"/>
    <property type="match status" value="1"/>
</dbReference>
<dbReference type="AlphaFoldDB" id="A0A564XWW7"/>